<dbReference type="PANTHER" id="PTHR10796">
    <property type="entry name" value="PATCHED-RELATED"/>
    <property type="match status" value="1"/>
</dbReference>
<dbReference type="PROSITE" id="PS50156">
    <property type="entry name" value="SSD"/>
    <property type="match status" value="1"/>
</dbReference>
<dbReference type="InterPro" id="IPR053958">
    <property type="entry name" value="HMGCR/SNAP/NPC1-like_SSD"/>
</dbReference>
<dbReference type="AlphaFoldDB" id="A0AAW0SRP3"/>
<evidence type="ECO:0000256" key="3">
    <source>
        <dbReference type="SAM" id="Phobius"/>
    </source>
</evidence>
<feature type="transmembrane region" description="Helical" evidence="3">
    <location>
        <begin position="364"/>
        <end position="380"/>
    </location>
</feature>
<evidence type="ECO:0000313" key="5">
    <source>
        <dbReference type="EMBL" id="KAK8378043.1"/>
    </source>
</evidence>
<evidence type="ECO:0000259" key="4">
    <source>
        <dbReference type="PROSITE" id="PS50156"/>
    </source>
</evidence>
<feature type="transmembrane region" description="Helical" evidence="3">
    <location>
        <begin position="809"/>
        <end position="833"/>
    </location>
</feature>
<name>A0AAW0SRP3_SCYPA</name>
<comment type="similarity">
    <text evidence="1">Belongs to the patched family.</text>
</comment>
<accession>A0AAW0SRP3</accession>
<evidence type="ECO:0000313" key="6">
    <source>
        <dbReference type="Proteomes" id="UP001487740"/>
    </source>
</evidence>
<dbReference type="InterPro" id="IPR051697">
    <property type="entry name" value="Patched_domain-protein"/>
</dbReference>
<comment type="caution">
    <text evidence="5">The sequence shown here is derived from an EMBL/GenBank/DDBJ whole genome shotgun (WGS) entry which is preliminary data.</text>
</comment>
<feature type="region of interest" description="Disordered" evidence="2">
    <location>
        <begin position="910"/>
        <end position="1004"/>
    </location>
</feature>
<feature type="compositionally biased region" description="Low complexity" evidence="2">
    <location>
        <begin position="985"/>
        <end position="1004"/>
    </location>
</feature>
<feature type="transmembrane region" description="Helical" evidence="3">
    <location>
        <begin position="460"/>
        <end position="478"/>
    </location>
</feature>
<feature type="transmembrane region" description="Helical" evidence="3">
    <location>
        <begin position="760"/>
        <end position="789"/>
    </location>
</feature>
<keyword evidence="3" id="KW-1133">Transmembrane helix</keyword>
<keyword evidence="3" id="KW-0472">Membrane</keyword>
<gene>
    <name evidence="5" type="ORF">O3P69_018765</name>
</gene>
<feature type="compositionally biased region" description="Low complexity" evidence="2">
    <location>
        <begin position="944"/>
        <end position="969"/>
    </location>
</feature>
<feature type="compositionally biased region" description="Pro residues" evidence="2">
    <location>
        <begin position="970"/>
        <end position="984"/>
    </location>
</feature>
<feature type="transmembrane region" description="Helical" evidence="3">
    <location>
        <begin position="386"/>
        <end position="412"/>
    </location>
</feature>
<evidence type="ECO:0000256" key="1">
    <source>
        <dbReference type="ARBA" id="ARBA00005585"/>
    </source>
</evidence>
<feature type="domain" description="SSD" evidence="4">
    <location>
        <begin position="393"/>
        <end position="515"/>
    </location>
</feature>
<dbReference type="GO" id="GO:0016020">
    <property type="term" value="C:membrane"/>
    <property type="evidence" value="ECO:0007669"/>
    <property type="project" value="TreeGrafter"/>
</dbReference>
<feature type="transmembrane region" description="Helical" evidence="3">
    <location>
        <begin position="490"/>
        <end position="515"/>
    </location>
</feature>
<reference evidence="5 6" key="1">
    <citation type="submission" date="2023-03" db="EMBL/GenBank/DDBJ databases">
        <title>High-quality genome of Scylla paramamosain provides insights in environmental adaptation.</title>
        <authorList>
            <person name="Zhang L."/>
        </authorList>
    </citation>
    <scope>NUCLEOTIDE SEQUENCE [LARGE SCALE GENOMIC DNA]</scope>
    <source>
        <strain evidence="5">LZ_2023a</strain>
        <tissue evidence="5">Muscle</tissue>
    </source>
</reference>
<dbReference type="EMBL" id="JARAKH010000046">
    <property type="protein sequence ID" value="KAK8378043.1"/>
    <property type="molecule type" value="Genomic_DNA"/>
</dbReference>
<feature type="transmembrane region" description="Helical" evidence="3">
    <location>
        <begin position="882"/>
        <end position="904"/>
    </location>
</feature>
<dbReference type="Gene3D" id="1.20.1640.10">
    <property type="entry name" value="Multidrug efflux transporter AcrB transmembrane domain"/>
    <property type="match status" value="2"/>
</dbReference>
<dbReference type="PANTHER" id="PTHR10796:SF130">
    <property type="entry name" value="PATCHED DOMAIN-CONTAINING PROTEIN 3-LIKE PROTEIN"/>
    <property type="match status" value="1"/>
</dbReference>
<dbReference type="Proteomes" id="UP001487740">
    <property type="component" value="Unassembled WGS sequence"/>
</dbReference>
<feature type="transmembrane region" description="Helical" evidence="3">
    <location>
        <begin position="419"/>
        <end position="440"/>
    </location>
</feature>
<evidence type="ECO:0000256" key="2">
    <source>
        <dbReference type="SAM" id="MobiDB-lite"/>
    </source>
</evidence>
<dbReference type="Pfam" id="PF12349">
    <property type="entry name" value="Sterol-sensing"/>
    <property type="match status" value="1"/>
</dbReference>
<sequence>MRGAALCVACGDLAEGGEVCACGVTRGALQESTHGEGTKAEDAPSRPCCRGAHRCGAAAVGGLAVGVVQQACETWGRATAAHPARAVVVVVAAVAVCSLGFLNLRSEWRHYHLWVPQDSLFAQMNAWRAEHFTQEPRTQVVLWHGADGVLTAAAVQDMWRLHQRVAALKVTVDGQQVGWQDVCLRVPRPPGEGANISVAVILEKVGAALGAAVSGTGPGLPSGLREELCGQVEAWPTRCLEHSLLGVWGEDAARIANLTDQQVLQDVNAAAALPPLGGVRRDGAGRVVVAASALHTWTTRVQTRHKLVLDHSSARRVDQAGLQWEEALVGEVRAVAGQGGVVRPLVGAAHSLGKAATDAVTRDLRWAAAGGVVVVVYVVATLPRPLLALLGLVVGVPLTLLAAYGLCAALAVPFSFLNAMLPVLVAGLGIDDMYVLAAAWEVVGEGTGGVAERGGRALRRVGVAITLTSLTDVLAFLVGASTRLPGLRWFCLYAAVATACVFLLHVTLFVAALALHHRRREDSASRCAPPWGGVVRRGMARYADVLLKPWMAPVVVAGALALAGGSAWAAAGLRQQFIQTEWFLPPSSDLHQMLQARHEQFPREGDHGYVYFANVTLPRDLPALTRLAAALRASPYVQSVGAWFLAFQDAVPPGVAPLSPPQFHEALSLFLHSPLGVRYTYDMEFASPLRCRRAAPRVTAFRMHLQHRELRTMKEQRAALREVRRLVAEAPVGGFRGAWADAYSQWETGAMIGGEAVRGLALVVVMVGGVALAVVGAGRAAALVVGSVVATLVQVAGVMRAWGLSVNTVTAIALVMAAGLSVDYAAHIAHAFMSVSGTRRERVRAALVDMGPPVLHAGVSTLLAFAALAPCTTYLFTAYFRILTSVATLSLLQALLVLPVLLTLMGPATHHTTPQEDTSKPPTTPPNTAPCTTAPPHTTPTPATPSAATPTPHATSSPSHTTPSPNTPSRSPPHPHVPPPPTPPITTHATTPWTSPCTTTASPP</sequence>
<protein>
    <recommendedName>
        <fullName evidence="4">SSD domain-containing protein</fullName>
    </recommendedName>
</protein>
<feature type="transmembrane region" description="Helical" evidence="3">
    <location>
        <begin position="854"/>
        <end position="876"/>
    </location>
</feature>
<dbReference type="InterPro" id="IPR000731">
    <property type="entry name" value="SSD"/>
</dbReference>
<keyword evidence="3" id="KW-0812">Transmembrane</keyword>
<feature type="transmembrane region" description="Helical" evidence="3">
    <location>
        <begin position="84"/>
        <end position="104"/>
    </location>
</feature>
<feature type="transmembrane region" description="Helical" evidence="3">
    <location>
        <begin position="550"/>
        <end position="571"/>
    </location>
</feature>
<organism evidence="5 6">
    <name type="scientific">Scylla paramamosain</name>
    <name type="common">Mud crab</name>
    <dbReference type="NCBI Taxonomy" id="85552"/>
    <lineage>
        <taxon>Eukaryota</taxon>
        <taxon>Metazoa</taxon>
        <taxon>Ecdysozoa</taxon>
        <taxon>Arthropoda</taxon>
        <taxon>Crustacea</taxon>
        <taxon>Multicrustacea</taxon>
        <taxon>Malacostraca</taxon>
        <taxon>Eumalacostraca</taxon>
        <taxon>Eucarida</taxon>
        <taxon>Decapoda</taxon>
        <taxon>Pleocyemata</taxon>
        <taxon>Brachyura</taxon>
        <taxon>Eubrachyura</taxon>
        <taxon>Portunoidea</taxon>
        <taxon>Portunidae</taxon>
        <taxon>Portuninae</taxon>
        <taxon>Scylla</taxon>
    </lineage>
</organism>
<keyword evidence="6" id="KW-1185">Reference proteome</keyword>
<dbReference type="SUPFAM" id="SSF82866">
    <property type="entry name" value="Multidrug efflux transporter AcrB transmembrane domain"/>
    <property type="match status" value="2"/>
</dbReference>
<proteinExistence type="inferred from homology"/>